<dbReference type="GO" id="GO:0016491">
    <property type="term" value="F:oxidoreductase activity"/>
    <property type="evidence" value="ECO:0007669"/>
    <property type="project" value="UniProtKB-KW"/>
</dbReference>
<dbReference type="AlphaFoldDB" id="I0V7J2"/>
<dbReference type="InterPro" id="IPR036291">
    <property type="entry name" value="NAD(P)-bd_dom_sf"/>
</dbReference>
<dbReference type="PANTHER" id="PTHR44196">
    <property type="entry name" value="DEHYDROGENASE/REDUCTASE SDR FAMILY MEMBER 7B"/>
    <property type="match status" value="1"/>
</dbReference>
<dbReference type="Proteomes" id="UP000004691">
    <property type="component" value="Unassembled WGS sequence"/>
</dbReference>
<dbReference type="Gene3D" id="3.40.50.720">
    <property type="entry name" value="NAD(P)-binding Rossmann-like Domain"/>
    <property type="match status" value="1"/>
</dbReference>
<dbReference type="OrthoDB" id="5178125at2"/>
<dbReference type="PRINTS" id="PR00081">
    <property type="entry name" value="GDHRDH"/>
</dbReference>
<dbReference type="InterPro" id="IPR020904">
    <property type="entry name" value="Sc_DH/Rdtase_CS"/>
</dbReference>
<evidence type="ECO:0000313" key="4">
    <source>
        <dbReference type="EMBL" id="EID56095.1"/>
    </source>
</evidence>
<name>I0V7J2_9PSEU</name>
<dbReference type="PANTHER" id="PTHR44196:SF1">
    <property type="entry name" value="DEHYDROGENASE_REDUCTASE SDR FAMILY MEMBER 7B"/>
    <property type="match status" value="1"/>
</dbReference>
<accession>I0V7J2</accession>
<dbReference type="HOGENOM" id="CLU_010194_2_1_11"/>
<dbReference type="PRINTS" id="PR00080">
    <property type="entry name" value="SDRFAMILY"/>
</dbReference>
<keyword evidence="5" id="KW-1185">Reference proteome</keyword>
<keyword evidence="2" id="KW-0560">Oxidoreductase</keyword>
<evidence type="ECO:0008006" key="6">
    <source>
        <dbReference type="Google" id="ProtNLM"/>
    </source>
</evidence>
<dbReference type="Pfam" id="PF00106">
    <property type="entry name" value="adh_short"/>
    <property type="match status" value="1"/>
</dbReference>
<protein>
    <recommendedName>
        <fullName evidence="6">Short-chain alcohol dehydrogenase</fullName>
    </recommendedName>
</protein>
<evidence type="ECO:0000256" key="2">
    <source>
        <dbReference type="ARBA" id="ARBA00023002"/>
    </source>
</evidence>
<dbReference type="EMBL" id="JH636049">
    <property type="protein sequence ID" value="EID56095.1"/>
    <property type="molecule type" value="Genomic_DNA"/>
</dbReference>
<evidence type="ECO:0000256" key="3">
    <source>
        <dbReference type="RuleBase" id="RU000363"/>
    </source>
</evidence>
<proteinExistence type="inferred from homology"/>
<organism evidence="4 5">
    <name type="scientific">Saccharomonospora xinjiangensis XJ-54</name>
    <dbReference type="NCBI Taxonomy" id="882086"/>
    <lineage>
        <taxon>Bacteria</taxon>
        <taxon>Bacillati</taxon>
        <taxon>Actinomycetota</taxon>
        <taxon>Actinomycetes</taxon>
        <taxon>Pseudonocardiales</taxon>
        <taxon>Pseudonocardiaceae</taxon>
        <taxon>Saccharomonospora</taxon>
    </lineage>
</organism>
<dbReference type="InterPro" id="IPR002347">
    <property type="entry name" value="SDR_fam"/>
</dbReference>
<dbReference type="SUPFAM" id="SSF51735">
    <property type="entry name" value="NAD(P)-binding Rossmann-fold domains"/>
    <property type="match status" value="1"/>
</dbReference>
<gene>
    <name evidence="4" type="ORF">SacxiDRAFT_3904</name>
</gene>
<evidence type="ECO:0000313" key="5">
    <source>
        <dbReference type="Proteomes" id="UP000004691"/>
    </source>
</evidence>
<dbReference type="eggNOG" id="COG0300">
    <property type="taxonomic scope" value="Bacteria"/>
</dbReference>
<evidence type="ECO:0000256" key="1">
    <source>
        <dbReference type="ARBA" id="ARBA00006484"/>
    </source>
</evidence>
<comment type="similarity">
    <text evidence="1 3">Belongs to the short-chain dehydrogenases/reductases (SDR) family.</text>
</comment>
<reference evidence="4 5" key="1">
    <citation type="submission" date="2012-01" db="EMBL/GenBank/DDBJ databases">
        <title>Improved High-Quality Draft sequence of Saccharomonospora xinjiangensis XJ-54.</title>
        <authorList>
            <consortium name="US DOE Joint Genome Institute"/>
            <person name="Lucas S."/>
            <person name="Han J."/>
            <person name="Lapidus A."/>
            <person name="Cheng J.-F."/>
            <person name="Goodwin L."/>
            <person name="Pitluck S."/>
            <person name="Peters L."/>
            <person name="Mikhailova N."/>
            <person name="Teshima H."/>
            <person name="Detter J.C."/>
            <person name="Han C."/>
            <person name="Tapia R."/>
            <person name="Land M."/>
            <person name="Hauser L."/>
            <person name="Kyrpides N."/>
            <person name="Ivanova N."/>
            <person name="Pagani I."/>
            <person name="Brambilla E.-M."/>
            <person name="Klenk H.-P."/>
            <person name="Woyke T."/>
        </authorList>
    </citation>
    <scope>NUCLEOTIDE SEQUENCE [LARGE SCALE GENOMIC DNA]</scope>
    <source>
        <strain evidence="4 5">XJ-54</strain>
    </source>
</reference>
<dbReference type="GO" id="GO:0016020">
    <property type="term" value="C:membrane"/>
    <property type="evidence" value="ECO:0007669"/>
    <property type="project" value="TreeGrafter"/>
</dbReference>
<dbReference type="RefSeq" id="WP_006240327.1">
    <property type="nucleotide sequence ID" value="NZ_JH636049.1"/>
</dbReference>
<sequence>MIQPGTRVLVTGGSSGIGAAAVAAFAARGCHVTALGRDADALGDVAAGTGADPHVADLADPASAGTVAAAVGDIDVLVASAGVGWAGDLTDMADRDLDALVHVNVLAPLRFARTLLPGMLRRGRGHLVFVSSIAGHMAVEGEAVYSATKAAVNAFAASMRHEIADRGVGVSVVVPGVVDTPFLARRQVPYTRRFPRPVPASAVATAIVRAVERGSAEVFVPRWLRLPARLRGVAPGVTDALQRRFG</sequence>
<dbReference type="PROSITE" id="PS00061">
    <property type="entry name" value="ADH_SHORT"/>
    <property type="match status" value="1"/>
</dbReference>
<dbReference type="STRING" id="882086.SacxiDRAFT_3904"/>